<gene>
    <name evidence="1" type="ORF">CWI37_0854p0010</name>
</gene>
<dbReference type="AlphaFoldDB" id="A0A4Q9L1I7"/>
<dbReference type="Proteomes" id="UP000292362">
    <property type="component" value="Unassembled WGS sequence"/>
</dbReference>
<dbReference type="EMBL" id="PITJ01000854">
    <property type="protein sequence ID" value="TBU00936.1"/>
    <property type="molecule type" value="Genomic_DNA"/>
</dbReference>
<proteinExistence type="predicted"/>
<evidence type="ECO:0000313" key="1">
    <source>
        <dbReference type="EMBL" id="TBU00936.1"/>
    </source>
</evidence>
<comment type="caution">
    <text evidence="1">The sequence shown here is derived from an EMBL/GenBank/DDBJ whole genome shotgun (WGS) entry which is preliminary data.</text>
</comment>
<evidence type="ECO:0000313" key="2">
    <source>
        <dbReference type="Proteomes" id="UP000292362"/>
    </source>
</evidence>
<organism evidence="1 2">
    <name type="scientific">Hamiltosporidium tvaerminnensis</name>
    <dbReference type="NCBI Taxonomy" id="1176355"/>
    <lineage>
        <taxon>Eukaryota</taxon>
        <taxon>Fungi</taxon>
        <taxon>Fungi incertae sedis</taxon>
        <taxon>Microsporidia</taxon>
        <taxon>Dubosqiidae</taxon>
        <taxon>Hamiltosporidium</taxon>
    </lineage>
</organism>
<dbReference type="VEuPathDB" id="MicrosporidiaDB:CWI37_0854p0010"/>
<name>A0A4Q9L1I7_9MICR</name>
<sequence length="563" mass="67177">MIHYIIYLHIVLCSIQEIDEEIVNKPIDIDLDRICNEEEPKNFIRDINCEKPIDDTIQTSNSTCLASNDINPDLCSICEGICSNSRIYQKCLDEEECIVCNKNVKPCLKYLQSYVLSRKRSHSISKTRNKSKKVLIDVIDPDKIVCKESLDAIFGKYQLISGFLNGSLELKKILKEYPNMPITFEEIKLLNPSLLNSLIEIIKFSRTKNFQFVNYEAEMVYIHFNLDEISCEDLFTDIFLKILNFNIIEIEICKFKEILNEISHFLYNTKFPLKFWPEDKSQIKIKLEELFNSYNLKYFDLGIFRIRSLIFSIYINNSYLNTIPKRDREMYMLLILLEKCENEYIRLFHKDTLLNTQDNRLKIQNIKLDFKKKINEIMFRIVSCIQYNTNYYVSFDLLKVLFEDITNIIHTEKNNELKYANRIFNDFHLILFLLPDIFIEKLNQLTEIILYMIIIGHREDTIKLEFIKNFGNIFFDILFKETWDNFVIRYIFFLIKCELLISLNHCGLERNIFKYQIGLKILNNNIEPEYFIYFNNSKYIVIFKDYSGECFKSISEYIHSNLT</sequence>
<reference evidence="1 2" key="1">
    <citation type="submission" date="2017-12" db="EMBL/GenBank/DDBJ databases">
        <authorList>
            <person name="Pombert J.-F."/>
            <person name="Haag K.L."/>
            <person name="Ebert D."/>
        </authorList>
    </citation>
    <scope>NUCLEOTIDE SEQUENCE [LARGE SCALE GENOMIC DNA]</scope>
    <source>
        <strain evidence="1">FI-OER-3-3</strain>
    </source>
</reference>
<protein>
    <submittedName>
        <fullName evidence="1">Uncharacterized protein</fullName>
    </submittedName>
</protein>
<accession>A0A4Q9L1I7</accession>